<dbReference type="EMBL" id="OU503043">
    <property type="protein sequence ID" value="CAI9766070.1"/>
    <property type="molecule type" value="Genomic_DNA"/>
</dbReference>
<dbReference type="Proteomes" id="UP000834106">
    <property type="component" value="Chromosome 8"/>
</dbReference>
<dbReference type="GO" id="GO:0005634">
    <property type="term" value="C:nucleus"/>
    <property type="evidence" value="ECO:0007669"/>
    <property type="project" value="UniProtKB-SubCell"/>
</dbReference>
<evidence type="ECO:0000256" key="4">
    <source>
        <dbReference type="ARBA" id="ARBA00023242"/>
    </source>
</evidence>
<comment type="subcellular location">
    <subcellularLocation>
        <location evidence="1">Nucleus</location>
    </subcellularLocation>
</comment>
<name>A0AAD1ZAR0_9LAMI</name>
<dbReference type="Pfam" id="PF07011">
    <property type="entry name" value="Elf4"/>
    <property type="match status" value="1"/>
</dbReference>
<evidence type="ECO:0000313" key="8">
    <source>
        <dbReference type="Proteomes" id="UP000834106"/>
    </source>
</evidence>
<evidence type="ECO:0000256" key="1">
    <source>
        <dbReference type="ARBA" id="ARBA00004123"/>
    </source>
</evidence>
<keyword evidence="3" id="KW-0090">Biological rhythms</keyword>
<keyword evidence="4" id="KW-0539">Nucleus</keyword>
<sequence length="163" mass="18122">MAWLGLGYITATANVNTKIKPPRNSSKTSRRQFAAITQNPPLFTAQISTDFWASVIPISVSIFYRVSWGKNVAEFQEYVVVLVALELGRLLINEINQNHESKIPDNLTRNVSLIRELNNNFRRVVDLYGDLSNSLSKSMEGSSEAESSGTTKSGGLKRIRSSN</sequence>
<dbReference type="AlphaFoldDB" id="A0AAD1ZAR0"/>
<proteinExistence type="inferred from homology"/>
<comment type="similarity">
    <text evidence="2">Belongs to the EARLY FLOWERING 4 family.</text>
</comment>
<dbReference type="GO" id="GO:0009649">
    <property type="term" value="P:entrainment of circadian clock"/>
    <property type="evidence" value="ECO:0007669"/>
    <property type="project" value="TreeGrafter"/>
</dbReference>
<keyword evidence="8" id="KW-1185">Reference proteome</keyword>
<accession>A0AAD1ZAR0</accession>
<organism evidence="7 8">
    <name type="scientific">Fraxinus pennsylvanica</name>
    <dbReference type="NCBI Taxonomy" id="56036"/>
    <lineage>
        <taxon>Eukaryota</taxon>
        <taxon>Viridiplantae</taxon>
        <taxon>Streptophyta</taxon>
        <taxon>Embryophyta</taxon>
        <taxon>Tracheophyta</taxon>
        <taxon>Spermatophyta</taxon>
        <taxon>Magnoliopsida</taxon>
        <taxon>eudicotyledons</taxon>
        <taxon>Gunneridae</taxon>
        <taxon>Pentapetalae</taxon>
        <taxon>asterids</taxon>
        <taxon>lamiids</taxon>
        <taxon>Lamiales</taxon>
        <taxon>Oleaceae</taxon>
        <taxon>Oleeae</taxon>
        <taxon>Fraxinus</taxon>
    </lineage>
</organism>
<gene>
    <name evidence="7" type="ORF">FPE_LOCUS13500</name>
</gene>
<dbReference type="InterPro" id="IPR040462">
    <property type="entry name" value="EARLY_FLOWERING_4"/>
</dbReference>
<evidence type="ECO:0000259" key="6">
    <source>
        <dbReference type="Pfam" id="PF07011"/>
    </source>
</evidence>
<feature type="domain" description="Protein EARLY FLOWERING 4" evidence="6">
    <location>
        <begin position="78"/>
        <end position="146"/>
    </location>
</feature>
<evidence type="ECO:0000256" key="5">
    <source>
        <dbReference type="SAM" id="MobiDB-lite"/>
    </source>
</evidence>
<feature type="compositionally biased region" description="Low complexity" evidence="5">
    <location>
        <begin position="137"/>
        <end position="154"/>
    </location>
</feature>
<protein>
    <recommendedName>
        <fullName evidence="6">Protein EARLY FLOWERING 4 domain-containing protein</fullName>
    </recommendedName>
</protein>
<evidence type="ECO:0000256" key="2">
    <source>
        <dbReference type="ARBA" id="ARBA00009514"/>
    </source>
</evidence>
<dbReference type="PANTHER" id="PTHR33469">
    <property type="entry name" value="PROTEIN ELF4-LIKE 4"/>
    <property type="match status" value="1"/>
</dbReference>
<evidence type="ECO:0000256" key="3">
    <source>
        <dbReference type="ARBA" id="ARBA00023108"/>
    </source>
</evidence>
<dbReference type="GO" id="GO:0042753">
    <property type="term" value="P:positive regulation of circadian rhythm"/>
    <property type="evidence" value="ECO:0007669"/>
    <property type="project" value="InterPro"/>
</dbReference>
<dbReference type="InterPro" id="IPR009741">
    <property type="entry name" value="EARLY_FLOWERING_4_dom"/>
</dbReference>
<feature type="region of interest" description="Disordered" evidence="5">
    <location>
        <begin position="137"/>
        <end position="163"/>
    </location>
</feature>
<reference evidence="7" key="1">
    <citation type="submission" date="2023-05" db="EMBL/GenBank/DDBJ databases">
        <authorList>
            <person name="Huff M."/>
        </authorList>
    </citation>
    <scope>NUCLEOTIDE SEQUENCE</scope>
</reference>
<dbReference type="PANTHER" id="PTHR33469:SF16">
    <property type="entry name" value="PROTEIN ELF4-LIKE 4"/>
    <property type="match status" value="1"/>
</dbReference>
<evidence type="ECO:0000313" key="7">
    <source>
        <dbReference type="EMBL" id="CAI9766070.1"/>
    </source>
</evidence>
<dbReference type="GO" id="GO:0048511">
    <property type="term" value="P:rhythmic process"/>
    <property type="evidence" value="ECO:0007669"/>
    <property type="project" value="UniProtKB-KW"/>
</dbReference>